<evidence type="ECO:0000256" key="8">
    <source>
        <dbReference type="HAMAP-Rule" id="MF_00500"/>
    </source>
</evidence>
<dbReference type="NCBIfam" id="TIGR00029">
    <property type="entry name" value="S20"/>
    <property type="match status" value="1"/>
</dbReference>
<dbReference type="Pfam" id="PF01649">
    <property type="entry name" value="Ribosomal_S20p"/>
    <property type="match status" value="1"/>
</dbReference>
<dbReference type="PANTHER" id="PTHR33398">
    <property type="entry name" value="30S RIBOSOMAL PROTEIN S20"/>
    <property type="match status" value="1"/>
</dbReference>
<dbReference type="GO" id="GO:0003735">
    <property type="term" value="F:structural constituent of ribosome"/>
    <property type="evidence" value="ECO:0007669"/>
    <property type="project" value="InterPro"/>
</dbReference>
<evidence type="ECO:0000256" key="4">
    <source>
        <dbReference type="ARBA" id="ARBA00022884"/>
    </source>
</evidence>
<proteinExistence type="inferred from homology"/>
<dbReference type="InParanoid" id="A0A1M6NWM1"/>
<dbReference type="Gene3D" id="1.20.58.110">
    <property type="entry name" value="Ribosomal protein S20"/>
    <property type="match status" value="1"/>
</dbReference>
<protein>
    <recommendedName>
        <fullName evidence="7 8">Small ribosomal subunit protein bS20</fullName>
    </recommendedName>
</protein>
<accession>A0A1M6NWM1</accession>
<keyword evidence="4 8" id="KW-0694">RNA-binding</keyword>
<feature type="region of interest" description="Disordered" evidence="9">
    <location>
        <begin position="1"/>
        <end position="48"/>
    </location>
</feature>
<dbReference type="AlphaFoldDB" id="A0A1M6NWM1"/>
<dbReference type="PANTHER" id="PTHR33398:SF1">
    <property type="entry name" value="SMALL RIBOSOMAL SUBUNIT PROTEIN BS20C"/>
    <property type="match status" value="1"/>
</dbReference>
<name>A0A1M6NWM1_9BACT</name>
<dbReference type="STRING" id="1123071.SAMN02745181_2995"/>
<reference evidence="10 11" key="1">
    <citation type="submission" date="2016-11" db="EMBL/GenBank/DDBJ databases">
        <authorList>
            <person name="Jaros S."/>
            <person name="Januszkiewicz K."/>
            <person name="Wedrychowicz H."/>
        </authorList>
    </citation>
    <scope>NUCLEOTIDE SEQUENCE [LARGE SCALE GENOMIC DNA]</scope>
    <source>
        <strain evidence="10 11">DSM 18772</strain>
    </source>
</reference>
<evidence type="ECO:0000256" key="5">
    <source>
        <dbReference type="ARBA" id="ARBA00022980"/>
    </source>
</evidence>
<keyword evidence="11" id="KW-1185">Reference proteome</keyword>
<keyword evidence="3 8" id="KW-0699">rRNA-binding</keyword>
<evidence type="ECO:0000256" key="3">
    <source>
        <dbReference type="ARBA" id="ARBA00022730"/>
    </source>
</evidence>
<dbReference type="InterPro" id="IPR036510">
    <property type="entry name" value="Ribosomal_bS20_sf"/>
</dbReference>
<feature type="compositionally biased region" description="Basic and acidic residues" evidence="9">
    <location>
        <begin position="34"/>
        <end position="47"/>
    </location>
</feature>
<evidence type="ECO:0000256" key="1">
    <source>
        <dbReference type="ARBA" id="ARBA00003134"/>
    </source>
</evidence>
<comment type="function">
    <text evidence="1 8">Binds directly to 16S ribosomal RNA.</text>
</comment>
<keyword evidence="6 8" id="KW-0687">Ribonucleoprotein</keyword>
<dbReference type="RefSeq" id="WP_143184560.1">
    <property type="nucleotide sequence ID" value="NZ_FQYR01000005.1"/>
</dbReference>
<dbReference type="FunCoup" id="A0A1M6NWM1">
    <property type="interactions" value="490"/>
</dbReference>
<evidence type="ECO:0000256" key="2">
    <source>
        <dbReference type="ARBA" id="ARBA00007634"/>
    </source>
</evidence>
<dbReference type="Proteomes" id="UP000184510">
    <property type="component" value="Unassembled WGS sequence"/>
</dbReference>
<comment type="similarity">
    <text evidence="2 8">Belongs to the bacterial ribosomal protein bS20 family.</text>
</comment>
<evidence type="ECO:0000313" key="11">
    <source>
        <dbReference type="Proteomes" id="UP000184510"/>
    </source>
</evidence>
<evidence type="ECO:0000313" key="10">
    <source>
        <dbReference type="EMBL" id="SHK00073.1"/>
    </source>
</evidence>
<dbReference type="InterPro" id="IPR002583">
    <property type="entry name" value="Ribosomal_bS20"/>
</dbReference>
<evidence type="ECO:0000256" key="7">
    <source>
        <dbReference type="ARBA" id="ARBA00035136"/>
    </source>
</evidence>
<dbReference type="EMBL" id="FQYR01000005">
    <property type="protein sequence ID" value="SHK00073.1"/>
    <property type="molecule type" value="Genomic_DNA"/>
</dbReference>
<dbReference type="SUPFAM" id="SSF46992">
    <property type="entry name" value="Ribosomal protein S20"/>
    <property type="match status" value="1"/>
</dbReference>
<gene>
    <name evidence="8" type="primary">rpsT</name>
    <name evidence="10" type="ORF">SAMN02745181_2995</name>
</gene>
<sequence>MANTKSALKRVRQNEKRNRINTALKSRVKSLRKRSIEAAERGEKEASQKAYSQFSSAVDKCAKKKIIHSNKAANLKSKTAKAIVAATA</sequence>
<keyword evidence="5 8" id="KW-0689">Ribosomal protein</keyword>
<dbReference type="HAMAP" id="MF_00500">
    <property type="entry name" value="Ribosomal_bS20"/>
    <property type="match status" value="1"/>
</dbReference>
<evidence type="ECO:0000256" key="6">
    <source>
        <dbReference type="ARBA" id="ARBA00023274"/>
    </source>
</evidence>
<dbReference type="GO" id="GO:0070181">
    <property type="term" value="F:small ribosomal subunit rRNA binding"/>
    <property type="evidence" value="ECO:0007669"/>
    <property type="project" value="TreeGrafter"/>
</dbReference>
<evidence type="ECO:0000256" key="9">
    <source>
        <dbReference type="SAM" id="MobiDB-lite"/>
    </source>
</evidence>
<dbReference type="OrthoDB" id="199637at2"/>
<dbReference type="GO" id="GO:0006412">
    <property type="term" value="P:translation"/>
    <property type="evidence" value="ECO:0007669"/>
    <property type="project" value="UniProtKB-UniRule"/>
</dbReference>
<organism evidence="10 11">
    <name type="scientific">Rubritalea squalenifaciens DSM 18772</name>
    <dbReference type="NCBI Taxonomy" id="1123071"/>
    <lineage>
        <taxon>Bacteria</taxon>
        <taxon>Pseudomonadati</taxon>
        <taxon>Verrucomicrobiota</taxon>
        <taxon>Verrucomicrobiia</taxon>
        <taxon>Verrucomicrobiales</taxon>
        <taxon>Rubritaleaceae</taxon>
        <taxon>Rubritalea</taxon>
    </lineage>
</organism>
<dbReference type="GO" id="GO:0015935">
    <property type="term" value="C:small ribosomal subunit"/>
    <property type="evidence" value="ECO:0007669"/>
    <property type="project" value="TreeGrafter"/>
</dbReference>